<name>A0A2Z4GA78_9BACT</name>
<sequence>MRNAVFFLLIVHSAFSQVFEQDMSFEFPGLSKMVTSPRVSAINLPNGKVIFSHVGTHINDSLQVATLLWNANRGKIEPFSFFEDNFNEPLYRSQLSNTGEFLFYKSYSYTDNGVAESTLSKIDFNGNEIEGFDFKEEGFLFKVMELADGKILARFGDGSYRIYSESGDFENGFSLKASGLGDNVTLNDVVFLDGFYYFLLVQNDSGKVSVKRTDTFLANPKNISLPQLDNVSAPQNKLFNIGEMVYLYTSSLNDENNHLFEFDREGNEIRDVEFGKVGNYMSSLPEVFWSDAGDIAFKYHENDWIKINTNSTYEVYHKETGIINFQKNGLFQIREDLEVFEVDFKLGIKEEIALKFTQQLDFKPTKVFASENGIRLVEYRQNAQSALSTYWSTRPNLVRLFDDGGELIKELFDNESVLESSAQGDFVLVKGREKIYILDSTNVLLEYENKCPGDAQFDLEHQSVFYTNLIQEANSYSHELVKTDLNGLRNEDFKYKSSSIQFQILPNSYEIALFTSTSGTNVNIEFLNMRDGGTTRTHFLESDHFEAKGTNELIPTENGMYLRKIWVGGTGGYSYSLGKITKEGNLDTNFKQSNVLGGQFYSVKKDGSIVFNSLGLKQNDGITYSKSLKLFANGDVDRDFAILSKESIIHFSEQNDDTLFVTSASGLHRFIKNDDKSAPYLYVETDMKSDVSWEDVKPTYFKVHVSDSTYTIDLSENLRLENDTLCAEAKPGAASIFINSERDGLSYLKQIRIHAVKPHFIYDVPELHAFQGPTWLKFSSSSGEPVYIKDGENKPESRDSILVSPNKSSNRIGLYLRVDRTDYYTSVEEYLLLFVSDPLGIDEELIEVLAYPNPSKGAFRIPLTSEDVSEMELVNMLGKRVSFTYQKDDRELKLNVPHYTPGVHILTLREHNQKHVFRLVLE</sequence>
<accession>A0A2Z4GA78</accession>
<dbReference type="InterPro" id="IPR026444">
    <property type="entry name" value="Secre_tail"/>
</dbReference>
<evidence type="ECO:0000259" key="1">
    <source>
        <dbReference type="Pfam" id="PF18962"/>
    </source>
</evidence>
<dbReference type="Pfam" id="PF18962">
    <property type="entry name" value="Por_Secre_tail"/>
    <property type="match status" value="1"/>
</dbReference>
<dbReference type="Proteomes" id="UP000249873">
    <property type="component" value="Chromosome"/>
</dbReference>
<protein>
    <recommendedName>
        <fullName evidence="1">Secretion system C-terminal sorting domain-containing protein</fullName>
    </recommendedName>
</protein>
<dbReference type="EMBL" id="CP029480">
    <property type="protein sequence ID" value="AWV98159.1"/>
    <property type="molecule type" value="Genomic_DNA"/>
</dbReference>
<dbReference type="KEGG" id="als:DJ013_08225"/>
<reference evidence="2 3" key="1">
    <citation type="submission" date="2018-05" db="EMBL/GenBank/DDBJ databases">
        <title>Complete genome sequence of Arcticibacterium luteifluviistationis SM1504T, a cytophagaceae bacterium isolated from Arctic surface seawater.</title>
        <authorList>
            <person name="Li Y."/>
            <person name="Qin Q.-L."/>
        </authorList>
    </citation>
    <scope>NUCLEOTIDE SEQUENCE [LARGE SCALE GENOMIC DNA]</scope>
    <source>
        <strain evidence="2 3">SM1504</strain>
    </source>
</reference>
<feature type="domain" description="Secretion system C-terminal sorting" evidence="1">
    <location>
        <begin position="851"/>
        <end position="916"/>
    </location>
</feature>
<proteinExistence type="predicted"/>
<dbReference type="RefSeq" id="WP_111371261.1">
    <property type="nucleotide sequence ID" value="NZ_CP029480.1"/>
</dbReference>
<evidence type="ECO:0000313" key="2">
    <source>
        <dbReference type="EMBL" id="AWV98159.1"/>
    </source>
</evidence>
<evidence type="ECO:0000313" key="3">
    <source>
        <dbReference type="Proteomes" id="UP000249873"/>
    </source>
</evidence>
<gene>
    <name evidence="2" type="ORF">DJ013_08225</name>
</gene>
<organism evidence="2 3">
    <name type="scientific">Arcticibacterium luteifluviistationis</name>
    <dbReference type="NCBI Taxonomy" id="1784714"/>
    <lineage>
        <taxon>Bacteria</taxon>
        <taxon>Pseudomonadati</taxon>
        <taxon>Bacteroidota</taxon>
        <taxon>Cytophagia</taxon>
        <taxon>Cytophagales</taxon>
        <taxon>Leadbetterellaceae</taxon>
        <taxon>Arcticibacterium</taxon>
    </lineage>
</organism>
<dbReference type="AlphaFoldDB" id="A0A2Z4GA78"/>
<dbReference type="NCBIfam" id="TIGR04183">
    <property type="entry name" value="Por_Secre_tail"/>
    <property type="match status" value="1"/>
</dbReference>
<keyword evidence="3" id="KW-1185">Reference proteome</keyword>
<dbReference type="OrthoDB" id="9792152at2"/>